<protein>
    <submittedName>
        <fullName evidence="2">Uncharacterized protein</fullName>
    </submittedName>
</protein>
<keyword evidence="1" id="KW-1133">Transmembrane helix</keyword>
<reference evidence="2 3" key="1">
    <citation type="submission" date="2018-06" db="EMBL/GenBank/DDBJ databases">
        <title>Comparative genomics of rhizobia nodulating Arachis hypogaea in China.</title>
        <authorList>
            <person name="Li Y."/>
        </authorList>
    </citation>
    <scope>NUCLEOTIDE SEQUENCE [LARGE SCALE GENOMIC DNA]</scope>
    <source>
        <strain evidence="2 3">CCBAU 51658</strain>
    </source>
</reference>
<evidence type="ECO:0000256" key="1">
    <source>
        <dbReference type="SAM" id="Phobius"/>
    </source>
</evidence>
<gene>
    <name evidence="2" type="ORF">XH86_26900</name>
</gene>
<evidence type="ECO:0000313" key="2">
    <source>
        <dbReference type="EMBL" id="QOZ61967.1"/>
    </source>
</evidence>
<dbReference type="EMBL" id="CP030057">
    <property type="protein sequence ID" value="QOZ61967.1"/>
    <property type="molecule type" value="Genomic_DNA"/>
</dbReference>
<keyword evidence="1" id="KW-0472">Membrane</keyword>
<evidence type="ECO:0000313" key="3">
    <source>
        <dbReference type="Proteomes" id="UP000593880"/>
    </source>
</evidence>
<sequence length="82" mass="8991">MIFSFIWFLLQSPGIRHPVYSGTGKTSNLFLLNRNDAFGGMLTERSSLGVDRMSPHREARIAGLSLAAVYALCLLLTAISMS</sequence>
<feature type="transmembrane region" description="Helical" evidence="1">
    <location>
        <begin position="61"/>
        <end position="79"/>
    </location>
</feature>
<name>A0ABX6ULP2_9BRAD</name>
<organism evidence="2 3">
    <name type="scientific">Bradyrhizobium guangdongense</name>
    <dbReference type="NCBI Taxonomy" id="1325090"/>
    <lineage>
        <taxon>Bacteria</taxon>
        <taxon>Pseudomonadati</taxon>
        <taxon>Pseudomonadota</taxon>
        <taxon>Alphaproteobacteria</taxon>
        <taxon>Hyphomicrobiales</taxon>
        <taxon>Nitrobacteraceae</taxon>
        <taxon>Bradyrhizobium</taxon>
    </lineage>
</organism>
<proteinExistence type="predicted"/>
<keyword evidence="1" id="KW-0812">Transmembrane</keyword>
<accession>A0ABX6ULP2</accession>
<dbReference type="Proteomes" id="UP000593880">
    <property type="component" value="Chromosome"/>
</dbReference>
<keyword evidence="3" id="KW-1185">Reference proteome</keyword>